<comment type="caution">
    <text evidence="1">The sequence shown here is derived from an EMBL/GenBank/DDBJ whole genome shotgun (WGS) entry which is preliminary data.</text>
</comment>
<dbReference type="STRING" id="1300222.I532_03885"/>
<name>M8EGX9_9BACL</name>
<dbReference type="OrthoDB" id="2904691at2"/>
<dbReference type="RefSeq" id="WP_003386523.1">
    <property type="nucleotide sequence ID" value="NZ_APBN01000001.1"/>
</dbReference>
<dbReference type="PATRIC" id="fig|1300222.3.peg.815"/>
<organism evidence="1 2">
    <name type="scientific">Brevibacillus borstelensis AK1</name>
    <dbReference type="NCBI Taxonomy" id="1300222"/>
    <lineage>
        <taxon>Bacteria</taxon>
        <taxon>Bacillati</taxon>
        <taxon>Bacillota</taxon>
        <taxon>Bacilli</taxon>
        <taxon>Bacillales</taxon>
        <taxon>Paenibacillaceae</taxon>
        <taxon>Brevibacillus</taxon>
    </lineage>
</organism>
<accession>M8EGX9</accession>
<evidence type="ECO:0000313" key="1">
    <source>
        <dbReference type="EMBL" id="EMT54715.1"/>
    </source>
</evidence>
<keyword evidence="2" id="KW-1185">Reference proteome</keyword>
<gene>
    <name evidence="1" type="ORF">I532_03885</name>
</gene>
<dbReference type="EMBL" id="APBN01000001">
    <property type="protein sequence ID" value="EMT54715.1"/>
    <property type="molecule type" value="Genomic_DNA"/>
</dbReference>
<dbReference type="AlphaFoldDB" id="M8EGX9"/>
<proteinExistence type="predicted"/>
<evidence type="ECO:0000313" key="2">
    <source>
        <dbReference type="Proteomes" id="UP000012081"/>
    </source>
</evidence>
<protein>
    <submittedName>
        <fullName evidence="1">Uncharacterized protein</fullName>
    </submittedName>
</protein>
<dbReference type="Proteomes" id="UP000012081">
    <property type="component" value="Unassembled WGS sequence"/>
</dbReference>
<sequence>MTQANDLESVSVFIESVLPSTAQIKNEVPSKPTKNTVVVRMLTTDTESETRYHYRIDRAYQVVIFGEDSPTVLERMDTVSRKVNDKTTMIPILGTLRYIRTDSFAYSAAFRTESGLWACVGVLQTEVRQARTQEQYDKIMHVYPRYELRIPVG</sequence>
<reference evidence="1 2" key="1">
    <citation type="submission" date="2013-03" db="EMBL/GenBank/DDBJ databases">
        <title>Assembly of a new bacterial strain Brevibacillus borstelensis AK1.</title>
        <authorList>
            <person name="Rajan I."/>
            <person name="PoliReddy D."/>
            <person name="Sugumar T."/>
            <person name="Rathinam K."/>
            <person name="Alqarawi S."/>
            <person name="Khalil A.B."/>
            <person name="Sivakumar N."/>
        </authorList>
    </citation>
    <scope>NUCLEOTIDE SEQUENCE [LARGE SCALE GENOMIC DNA]</scope>
    <source>
        <strain evidence="1 2">AK1</strain>
    </source>
</reference>